<dbReference type="SUPFAM" id="SSF56968">
    <property type="entry name" value="Lipovitellin-phosvitin complex, beta-sheet shell regions"/>
    <property type="match status" value="1"/>
</dbReference>
<dbReference type="InterPro" id="IPR015816">
    <property type="entry name" value="Vitellinogen_b-sht_N"/>
</dbReference>
<comment type="caution">
    <text evidence="5">Lacks conserved residue(s) required for the propagation of feature annotation.</text>
</comment>
<dbReference type="OrthoDB" id="6160100at2759"/>
<dbReference type="Pfam" id="PF01347">
    <property type="entry name" value="Vitellogenin_N"/>
    <property type="match status" value="1"/>
</dbReference>
<keyword evidence="3" id="KW-1015">Disulfide bond</keyword>
<sequence>MRTLPPSIMAGTSLVLAVCLLCLVSETAAFEARITKPIHCDRNEVRFHRGHQYLYHYSTTVETTFVGTTASKSAFRLDCEVVVEARRKCEAYLNVTSCSLFHRQPGEGDVYIKDTTLSADVTHLLSREMYFQFDSGTIRPHTIVVDSEETNDALNIKRGILSALQIKIMDGEPGDQDHTMETVDVLGTCPTEYEVESPGKVLTFRDITRCQIPHYSYRQHNLFSMIKKVYGGFLNSPIDELIYPFNSTIKCEHTLGDNNRLEETRCLQQQVFRPFAREGTIVATCMANISQHLVLQQTRDLLESNANRKMRGKKSGSLGYEFDDLGENILVTKDDISHWLHKLTVYDGALETTPKLFHEFLWFLRQAQTNDILEVLADVWNCHGNQGNYCNKKFQTLEQDYLHDGLLACGTDACISAFTQTMRAGHVSRWLEYMFVYDVALYHESSPEVASTMLEMCIERSRESCWFPLSILINKIATAGRIAIDLESGPVYRTLHHVRETMGDTCHNGISSTLTPPEKQNAIGELLQMIKVRPRNTIIEQLDSSDN</sequence>
<keyword evidence="2" id="KW-0758">Storage protein</keyword>
<dbReference type="SMART" id="SM00638">
    <property type="entry name" value="LPD_N"/>
    <property type="match status" value="1"/>
</dbReference>
<dbReference type="Proteomes" id="UP000242188">
    <property type="component" value="Unassembled WGS sequence"/>
</dbReference>
<comment type="caution">
    <text evidence="8">The sequence shown here is derived from an EMBL/GenBank/DDBJ whole genome shotgun (WGS) entry which is preliminary data.</text>
</comment>
<feature type="chain" id="PRO_5012713267" evidence="6">
    <location>
        <begin position="30"/>
        <end position="547"/>
    </location>
</feature>
<dbReference type="PANTHER" id="PTHR23345">
    <property type="entry name" value="VITELLOGENIN-RELATED"/>
    <property type="match status" value="1"/>
</dbReference>
<dbReference type="GO" id="GO:0005319">
    <property type="term" value="F:lipid transporter activity"/>
    <property type="evidence" value="ECO:0007669"/>
    <property type="project" value="InterPro"/>
</dbReference>
<accession>A0A210Q2H4</accession>
<evidence type="ECO:0000256" key="3">
    <source>
        <dbReference type="ARBA" id="ARBA00023157"/>
    </source>
</evidence>
<dbReference type="InterPro" id="IPR015819">
    <property type="entry name" value="Lipid_transp_b-sht_shell"/>
</dbReference>
<dbReference type="PROSITE" id="PS51211">
    <property type="entry name" value="VITELLOGENIN"/>
    <property type="match status" value="1"/>
</dbReference>
<evidence type="ECO:0000256" key="6">
    <source>
        <dbReference type="SAM" id="SignalP"/>
    </source>
</evidence>
<gene>
    <name evidence="8" type="ORF">KP79_PYT08587</name>
</gene>
<keyword evidence="8" id="KW-0449">Lipoprotein</keyword>
<dbReference type="PANTHER" id="PTHR23345:SF15">
    <property type="entry name" value="VITELLOGENIN 1-RELATED"/>
    <property type="match status" value="1"/>
</dbReference>
<evidence type="ECO:0000313" key="8">
    <source>
        <dbReference type="EMBL" id="OWF42922.1"/>
    </source>
</evidence>
<evidence type="ECO:0000256" key="2">
    <source>
        <dbReference type="ARBA" id="ARBA00022761"/>
    </source>
</evidence>
<dbReference type="STRING" id="6573.A0A210Q2H4"/>
<feature type="domain" description="Vitellogenin" evidence="7">
    <location>
        <begin position="47"/>
        <end position="547"/>
    </location>
</feature>
<reference evidence="8 9" key="1">
    <citation type="journal article" date="2017" name="Nat. Ecol. Evol.">
        <title>Scallop genome provides insights into evolution of bilaterian karyotype and development.</title>
        <authorList>
            <person name="Wang S."/>
            <person name="Zhang J."/>
            <person name="Jiao W."/>
            <person name="Li J."/>
            <person name="Xun X."/>
            <person name="Sun Y."/>
            <person name="Guo X."/>
            <person name="Huan P."/>
            <person name="Dong B."/>
            <person name="Zhang L."/>
            <person name="Hu X."/>
            <person name="Sun X."/>
            <person name="Wang J."/>
            <person name="Zhao C."/>
            <person name="Wang Y."/>
            <person name="Wang D."/>
            <person name="Huang X."/>
            <person name="Wang R."/>
            <person name="Lv J."/>
            <person name="Li Y."/>
            <person name="Zhang Z."/>
            <person name="Liu B."/>
            <person name="Lu W."/>
            <person name="Hui Y."/>
            <person name="Liang J."/>
            <person name="Zhou Z."/>
            <person name="Hou R."/>
            <person name="Li X."/>
            <person name="Liu Y."/>
            <person name="Li H."/>
            <person name="Ning X."/>
            <person name="Lin Y."/>
            <person name="Zhao L."/>
            <person name="Xing Q."/>
            <person name="Dou J."/>
            <person name="Li Y."/>
            <person name="Mao J."/>
            <person name="Guo H."/>
            <person name="Dou H."/>
            <person name="Li T."/>
            <person name="Mu C."/>
            <person name="Jiang W."/>
            <person name="Fu Q."/>
            <person name="Fu X."/>
            <person name="Miao Y."/>
            <person name="Liu J."/>
            <person name="Yu Q."/>
            <person name="Li R."/>
            <person name="Liao H."/>
            <person name="Li X."/>
            <person name="Kong Y."/>
            <person name="Jiang Z."/>
            <person name="Chourrout D."/>
            <person name="Li R."/>
            <person name="Bao Z."/>
        </authorList>
    </citation>
    <scope>NUCLEOTIDE SEQUENCE [LARGE SCALE GENOMIC DNA]</scope>
    <source>
        <strain evidence="8 9">PY_sf001</strain>
    </source>
</reference>
<keyword evidence="4" id="KW-0325">Glycoprotein</keyword>
<organism evidence="8 9">
    <name type="scientific">Mizuhopecten yessoensis</name>
    <name type="common">Japanese scallop</name>
    <name type="synonym">Patinopecten yessoensis</name>
    <dbReference type="NCBI Taxonomy" id="6573"/>
    <lineage>
        <taxon>Eukaryota</taxon>
        <taxon>Metazoa</taxon>
        <taxon>Spiralia</taxon>
        <taxon>Lophotrochozoa</taxon>
        <taxon>Mollusca</taxon>
        <taxon>Bivalvia</taxon>
        <taxon>Autobranchia</taxon>
        <taxon>Pteriomorphia</taxon>
        <taxon>Pectinida</taxon>
        <taxon>Pectinoidea</taxon>
        <taxon>Pectinidae</taxon>
        <taxon>Mizuhopecten</taxon>
    </lineage>
</organism>
<dbReference type="Gene3D" id="2.30.230.10">
    <property type="entry name" value="Lipovitellin, beta-sheet shell regions, chain A"/>
    <property type="match status" value="1"/>
</dbReference>
<evidence type="ECO:0000256" key="5">
    <source>
        <dbReference type="PROSITE-ProRule" id="PRU00557"/>
    </source>
</evidence>
<name>A0A210Q2H4_MIZYE</name>
<dbReference type="InterPro" id="IPR001747">
    <property type="entry name" value="Vitellogenin_N"/>
</dbReference>
<dbReference type="EMBL" id="NEDP02005202">
    <property type="protein sequence ID" value="OWF42922.1"/>
    <property type="molecule type" value="Genomic_DNA"/>
</dbReference>
<dbReference type="InterPro" id="IPR011030">
    <property type="entry name" value="Lipovitellin_superhlx_dom"/>
</dbReference>
<proteinExistence type="predicted"/>
<dbReference type="InterPro" id="IPR050733">
    <property type="entry name" value="Vitellogenin/Apolipophorin"/>
</dbReference>
<dbReference type="Gene3D" id="1.25.10.20">
    <property type="entry name" value="Vitellinogen, superhelical"/>
    <property type="match status" value="1"/>
</dbReference>
<evidence type="ECO:0000256" key="4">
    <source>
        <dbReference type="ARBA" id="ARBA00023180"/>
    </source>
</evidence>
<feature type="signal peptide" evidence="6">
    <location>
        <begin position="1"/>
        <end position="29"/>
    </location>
</feature>
<evidence type="ECO:0000256" key="1">
    <source>
        <dbReference type="ARBA" id="ARBA00022729"/>
    </source>
</evidence>
<keyword evidence="1 6" id="KW-0732">Signal</keyword>
<evidence type="ECO:0000259" key="7">
    <source>
        <dbReference type="PROSITE" id="PS51211"/>
    </source>
</evidence>
<protein>
    <submittedName>
        <fullName evidence="8">Apolipoprotein B-100</fullName>
    </submittedName>
</protein>
<keyword evidence="9" id="KW-1185">Reference proteome</keyword>
<evidence type="ECO:0000313" key="9">
    <source>
        <dbReference type="Proteomes" id="UP000242188"/>
    </source>
</evidence>
<dbReference type="AlphaFoldDB" id="A0A210Q2H4"/>